<dbReference type="AlphaFoldDB" id="A0AA36AK68"/>
<dbReference type="EMBL" id="OX597815">
    <property type="protein sequence ID" value="CAI9717633.1"/>
    <property type="molecule type" value="Genomic_DNA"/>
</dbReference>
<evidence type="ECO:0000313" key="2">
    <source>
        <dbReference type="Proteomes" id="UP001162480"/>
    </source>
</evidence>
<keyword evidence="2" id="KW-1185">Reference proteome</keyword>
<accession>A0AA36AK68</accession>
<sequence length="156" mass="17112">MMDTHYRFHLQSKVTRTTTDNGKIFVNAIMRFGAEVEHLPDIPEAADDPDMEGVADVDLDVDPEAGDVDEVENISVDAALDGSSGLDLPVHMKCTAHTFNLVASVNFDKALDSASFKSVYTKALSNAQRLWNLQSGRRQTVDLKSFLLNSGRCPTP</sequence>
<protein>
    <submittedName>
        <fullName evidence="1">Uncharacterized protein</fullName>
    </submittedName>
</protein>
<dbReference type="PANTHER" id="PTHR47501:SF5">
    <property type="entry name" value="HAT C-TERMINAL DIMERISATION DOMAIN-CONTAINING PROTEIN"/>
    <property type="match status" value="1"/>
</dbReference>
<proteinExistence type="predicted"/>
<reference evidence="1" key="1">
    <citation type="submission" date="2023-08" db="EMBL/GenBank/DDBJ databases">
        <authorList>
            <person name="Alioto T."/>
            <person name="Alioto T."/>
            <person name="Gomez Garrido J."/>
        </authorList>
    </citation>
    <scope>NUCLEOTIDE SEQUENCE</scope>
</reference>
<gene>
    <name evidence="1" type="ORF">OCTVUL_1B016620</name>
</gene>
<evidence type="ECO:0000313" key="1">
    <source>
        <dbReference type="EMBL" id="CAI9717633.1"/>
    </source>
</evidence>
<dbReference type="PANTHER" id="PTHR47501">
    <property type="entry name" value="TRANSPOSASE-RELATED"/>
    <property type="match status" value="1"/>
</dbReference>
<dbReference type="Proteomes" id="UP001162480">
    <property type="component" value="Chromosome 2"/>
</dbReference>
<organism evidence="1 2">
    <name type="scientific">Octopus vulgaris</name>
    <name type="common">Common octopus</name>
    <dbReference type="NCBI Taxonomy" id="6645"/>
    <lineage>
        <taxon>Eukaryota</taxon>
        <taxon>Metazoa</taxon>
        <taxon>Spiralia</taxon>
        <taxon>Lophotrochozoa</taxon>
        <taxon>Mollusca</taxon>
        <taxon>Cephalopoda</taxon>
        <taxon>Coleoidea</taxon>
        <taxon>Octopodiformes</taxon>
        <taxon>Octopoda</taxon>
        <taxon>Incirrata</taxon>
        <taxon>Octopodidae</taxon>
        <taxon>Octopus</taxon>
    </lineage>
</organism>
<name>A0AA36AK68_OCTVU</name>